<evidence type="ECO:0000256" key="4">
    <source>
        <dbReference type="ARBA" id="ARBA00022840"/>
    </source>
</evidence>
<feature type="domain" description="ABC transporter" evidence="5">
    <location>
        <begin position="9"/>
        <end position="259"/>
    </location>
</feature>
<proteinExistence type="inferred from homology"/>
<dbReference type="RefSeq" id="WP_339126350.1">
    <property type="nucleotide sequence ID" value="NZ_BAABKS010000006.1"/>
</dbReference>
<dbReference type="EMBL" id="JBHTMB010000134">
    <property type="protein sequence ID" value="MFD1234603.1"/>
    <property type="molecule type" value="Genomic_DNA"/>
</dbReference>
<dbReference type="Gene3D" id="3.40.50.300">
    <property type="entry name" value="P-loop containing nucleotide triphosphate hydrolases"/>
    <property type="match status" value="2"/>
</dbReference>
<evidence type="ECO:0000259" key="5">
    <source>
        <dbReference type="PROSITE" id="PS50893"/>
    </source>
</evidence>
<evidence type="ECO:0000256" key="2">
    <source>
        <dbReference type="ARBA" id="ARBA00022448"/>
    </source>
</evidence>
<keyword evidence="3" id="KW-0547">Nucleotide-binding</keyword>
<dbReference type="NCBIfam" id="NF008453">
    <property type="entry name" value="PRK11308.1"/>
    <property type="match status" value="2"/>
</dbReference>
<keyword evidence="2" id="KW-0813">Transport</keyword>
<dbReference type="CDD" id="cd03257">
    <property type="entry name" value="ABC_NikE_OppD_transporters"/>
    <property type="match status" value="2"/>
</dbReference>
<dbReference type="SMART" id="SM00382">
    <property type="entry name" value="AAA"/>
    <property type="match status" value="2"/>
</dbReference>
<comment type="similarity">
    <text evidence="1">Belongs to the ABC transporter superfamily.</text>
</comment>
<dbReference type="Proteomes" id="UP001597182">
    <property type="component" value="Unassembled WGS sequence"/>
</dbReference>
<dbReference type="InterPro" id="IPR003593">
    <property type="entry name" value="AAA+_ATPase"/>
</dbReference>
<dbReference type="InterPro" id="IPR050319">
    <property type="entry name" value="ABC_transp_ATP-bind"/>
</dbReference>
<dbReference type="PANTHER" id="PTHR43776">
    <property type="entry name" value="TRANSPORT ATP-BINDING PROTEIN"/>
    <property type="match status" value="1"/>
</dbReference>
<dbReference type="PROSITE" id="PS50893">
    <property type="entry name" value="ABC_TRANSPORTER_2"/>
    <property type="match status" value="2"/>
</dbReference>
<sequence length="558" mass="58934">MNGSTDPLLRVRDLEVSYRAAGASLPALRGVSLDVAPGEVLALVGESGSGKSTLAHAVVGLLHANATVGAGSVRLAGEEVLGRSEKAMRTVRGRVAGLVPQDPTVSLNPVRRIGPQVAEALRVHGLATRRSAPVAAEELLARAGLPDPGVRARQYPHELSGGMRQRVLIAIAIAAGPALLIADEPTSALDATVQRRILDHLEELTRESGTAVLLVTHDLGVAADRADRIAVMSGGRLVEQGPTEQILAGPTDPYTRRLLAAAPGLASATAAARAPARPVVATPAVSGAPDETPLLVVRDLVKDFPLPRSAGRRAVHRAVDGVSFEIRRGETLGLVGESGSGKSTTARLVLRLADPTSGTVEFDGTDVTTVRGAAWRELRRRAQLVYQNPYASLDPRFTIADVVEEPLRAFRVGTPAERRERVAELVDRVALPASVLARRPVELSGGQRQRVAIARALALRPDLVVCDEPVSALDVSVQAQVLDLLAELQAGQGLAYLFISHDLAVVRRIAHRVGVMRDGALLELASTEELFASPREDYTRELLAAVAGSRSRKVHAAS</sequence>
<feature type="domain" description="ABC transporter" evidence="5">
    <location>
        <begin position="295"/>
        <end position="543"/>
    </location>
</feature>
<keyword evidence="4 6" id="KW-0067">ATP-binding</keyword>
<dbReference type="PROSITE" id="PS00211">
    <property type="entry name" value="ABC_TRANSPORTER_1"/>
    <property type="match status" value="2"/>
</dbReference>
<evidence type="ECO:0000313" key="7">
    <source>
        <dbReference type="Proteomes" id="UP001597182"/>
    </source>
</evidence>
<evidence type="ECO:0000256" key="1">
    <source>
        <dbReference type="ARBA" id="ARBA00005417"/>
    </source>
</evidence>
<name>A0ABW3VI93_9PSEU</name>
<dbReference type="InterPro" id="IPR013563">
    <property type="entry name" value="Oligopep_ABC_C"/>
</dbReference>
<keyword evidence="7" id="KW-1185">Reference proteome</keyword>
<dbReference type="Pfam" id="PF00005">
    <property type="entry name" value="ABC_tran"/>
    <property type="match status" value="2"/>
</dbReference>
<protein>
    <submittedName>
        <fullName evidence="6">Dipeptide ABC transporter ATP-binding protein</fullName>
    </submittedName>
</protein>
<dbReference type="GO" id="GO:0005524">
    <property type="term" value="F:ATP binding"/>
    <property type="evidence" value="ECO:0007669"/>
    <property type="project" value="UniProtKB-KW"/>
</dbReference>
<evidence type="ECO:0000256" key="3">
    <source>
        <dbReference type="ARBA" id="ARBA00022741"/>
    </source>
</evidence>
<comment type="caution">
    <text evidence="6">The sequence shown here is derived from an EMBL/GenBank/DDBJ whole genome shotgun (WGS) entry which is preliminary data.</text>
</comment>
<dbReference type="InterPro" id="IPR017871">
    <property type="entry name" value="ABC_transporter-like_CS"/>
</dbReference>
<evidence type="ECO:0000313" key="6">
    <source>
        <dbReference type="EMBL" id="MFD1234603.1"/>
    </source>
</evidence>
<reference evidence="7" key="1">
    <citation type="journal article" date="2019" name="Int. J. Syst. Evol. Microbiol.">
        <title>The Global Catalogue of Microorganisms (GCM) 10K type strain sequencing project: providing services to taxonomists for standard genome sequencing and annotation.</title>
        <authorList>
            <consortium name="The Broad Institute Genomics Platform"/>
            <consortium name="The Broad Institute Genome Sequencing Center for Infectious Disease"/>
            <person name="Wu L."/>
            <person name="Ma J."/>
        </authorList>
    </citation>
    <scope>NUCLEOTIDE SEQUENCE [LARGE SCALE GENOMIC DNA]</scope>
    <source>
        <strain evidence="7">CCUG 49018</strain>
    </source>
</reference>
<dbReference type="InterPro" id="IPR027417">
    <property type="entry name" value="P-loop_NTPase"/>
</dbReference>
<dbReference type="NCBIfam" id="NF007739">
    <property type="entry name" value="PRK10419.1"/>
    <property type="match status" value="2"/>
</dbReference>
<dbReference type="PANTHER" id="PTHR43776:SF7">
    <property type="entry name" value="D,D-DIPEPTIDE TRANSPORT ATP-BINDING PROTEIN DDPF-RELATED"/>
    <property type="match status" value="1"/>
</dbReference>
<accession>A0ABW3VI93</accession>
<dbReference type="SUPFAM" id="SSF52540">
    <property type="entry name" value="P-loop containing nucleoside triphosphate hydrolases"/>
    <property type="match status" value="2"/>
</dbReference>
<dbReference type="InterPro" id="IPR003439">
    <property type="entry name" value="ABC_transporter-like_ATP-bd"/>
</dbReference>
<dbReference type="Pfam" id="PF08352">
    <property type="entry name" value="oligo_HPY"/>
    <property type="match status" value="1"/>
</dbReference>
<gene>
    <name evidence="6" type="ORF">ACFQ34_15035</name>
</gene>
<organism evidence="6 7">
    <name type="scientific">Pseudonocardia benzenivorans</name>
    <dbReference type="NCBI Taxonomy" id="228005"/>
    <lineage>
        <taxon>Bacteria</taxon>
        <taxon>Bacillati</taxon>
        <taxon>Actinomycetota</taxon>
        <taxon>Actinomycetes</taxon>
        <taxon>Pseudonocardiales</taxon>
        <taxon>Pseudonocardiaceae</taxon>
        <taxon>Pseudonocardia</taxon>
    </lineage>
</organism>